<reference evidence="7 8" key="1">
    <citation type="submission" date="2019-07" db="EMBL/GenBank/DDBJ databases">
        <title>Quadrisphaera sp. strain DD2A genome sequencing and assembly.</title>
        <authorList>
            <person name="Kim I."/>
        </authorList>
    </citation>
    <scope>NUCLEOTIDE SEQUENCE [LARGE SCALE GENOMIC DNA]</scope>
    <source>
        <strain evidence="7 8">DD2A</strain>
    </source>
</reference>
<evidence type="ECO:0000313" key="8">
    <source>
        <dbReference type="Proteomes" id="UP000321234"/>
    </source>
</evidence>
<sequence length="444" mass="46802">MVVDGQLRRVLGTPSLVLFGLAYLVPLTVFTTYGLITQQTSGHLATAYLVTTVVMAFTAVSYALNVRAHPSAGSAYTYVQRSFGAHAGFITGWALMLDYLLLPMINYLLIGIYVNAQFPWVPAWLVVVLAIALVTATTIVGITVVDKANLVLVGAQLVFAVVFVALVVAQLTGASQRPGLLEPFVSSDLAWPAVFAGAAVLALSFLGFDAISTLSEEARDARRSVPRAIVITTALGGVIFVVLSWASQTALPDWQSITDPDSAGLQVMTEAGGQLLANFFLAAYIAGCFASATASQVSVARILFAMGRDGVLPRGVFGALSARFRTPVGATLVVAAVSLLALVIDLATLASVISFGALAAFSLVNLTVVKGYVIDGRRRSPRDIALYGVVPVIGFVLTLWLWTNLTAETFVVGGAWALVGVAYLAVLTRGFRRPPPQLAVDHTP</sequence>
<dbReference type="EMBL" id="VKAC01000001">
    <property type="protein sequence ID" value="TXR58273.1"/>
    <property type="molecule type" value="Genomic_DNA"/>
</dbReference>
<keyword evidence="5 6" id="KW-0472">Membrane</keyword>
<dbReference type="OrthoDB" id="4568421at2"/>
<dbReference type="PIRSF" id="PIRSF006060">
    <property type="entry name" value="AA_transporter"/>
    <property type="match status" value="1"/>
</dbReference>
<feature type="transmembrane region" description="Helical" evidence="6">
    <location>
        <begin position="384"/>
        <end position="403"/>
    </location>
</feature>
<dbReference type="GO" id="GO:0022857">
    <property type="term" value="F:transmembrane transporter activity"/>
    <property type="evidence" value="ECO:0007669"/>
    <property type="project" value="InterPro"/>
</dbReference>
<feature type="transmembrane region" description="Helical" evidence="6">
    <location>
        <begin position="85"/>
        <end position="109"/>
    </location>
</feature>
<organism evidence="7 8">
    <name type="scientific">Quadrisphaera setariae</name>
    <dbReference type="NCBI Taxonomy" id="2593304"/>
    <lineage>
        <taxon>Bacteria</taxon>
        <taxon>Bacillati</taxon>
        <taxon>Actinomycetota</taxon>
        <taxon>Actinomycetes</taxon>
        <taxon>Kineosporiales</taxon>
        <taxon>Kineosporiaceae</taxon>
        <taxon>Quadrisphaera</taxon>
    </lineage>
</organism>
<feature type="transmembrane region" description="Helical" evidence="6">
    <location>
        <begin position="279"/>
        <end position="304"/>
    </location>
</feature>
<feature type="transmembrane region" description="Helical" evidence="6">
    <location>
        <begin position="350"/>
        <end position="372"/>
    </location>
</feature>
<feature type="transmembrane region" description="Helical" evidence="6">
    <location>
        <begin position="16"/>
        <end position="36"/>
    </location>
</feature>
<feature type="transmembrane region" description="Helical" evidence="6">
    <location>
        <begin position="324"/>
        <end position="344"/>
    </location>
</feature>
<dbReference type="PANTHER" id="PTHR42770">
    <property type="entry name" value="AMINO ACID TRANSPORTER-RELATED"/>
    <property type="match status" value="1"/>
</dbReference>
<keyword evidence="8" id="KW-1185">Reference proteome</keyword>
<evidence type="ECO:0000256" key="4">
    <source>
        <dbReference type="ARBA" id="ARBA00022989"/>
    </source>
</evidence>
<comment type="subcellular location">
    <subcellularLocation>
        <location evidence="1">Cell membrane</location>
        <topology evidence="1">Multi-pass membrane protein</topology>
    </subcellularLocation>
</comment>
<proteinExistence type="predicted"/>
<comment type="caution">
    <text evidence="7">The sequence shown here is derived from an EMBL/GenBank/DDBJ whole genome shotgun (WGS) entry which is preliminary data.</text>
</comment>
<feature type="transmembrane region" description="Helical" evidence="6">
    <location>
        <begin position="409"/>
        <end position="427"/>
    </location>
</feature>
<dbReference type="AlphaFoldDB" id="A0A5C8ZM62"/>
<feature type="transmembrane region" description="Helical" evidence="6">
    <location>
        <begin position="228"/>
        <end position="246"/>
    </location>
</feature>
<feature type="transmembrane region" description="Helical" evidence="6">
    <location>
        <begin position="189"/>
        <end position="208"/>
    </location>
</feature>
<accession>A0A5C8ZM62</accession>
<evidence type="ECO:0000256" key="5">
    <source>
        <dbReference type="ARBA" id="ARBA00023136"/>
    </source>
</evidence>
<dbReference type="InterPro" id="IPR050367">
    <property type="entry name" value="APC_superfamily"/>
</dbReference>
<evidence type="ECO:0000256" key="3">
    <source>
        <dbReference type="ARBA" id="ARBA00022692"/>
    </source>
</evidence>
<evidence type="ECO:0000256" key="1">
    <source>
        <dbReference type="ARBA" id="ARBA00004651"/>
    </source>
</evidence>
<feature type="transmembrane region" description="Helical" evidence="6">
    <location>
        <begin position="42"/>
        <end position="64"/>
    </location>
</feature>
<dbReference type="InterPro" id="IPR002293">
    <property type="entry name" value="AA/rel_permease1"/>
</dbReference>
<keyword evidence="2" id="KW-1003">Cell membrane</keyword>
<evidence type="ECO:0000256" key="2">
    <source>
        <dbReference type="ARBA" id="ARBA00022475"/>
    </source>
</evidence>
<keyword evidence="3 6" id="KW-0812">Transmembrane</keyword>
<dbReference type="Pfam" id="PF13520">
    <property type="entry name" value="AA_permease_2"/>
    <property type="match status" value="1"/>
</dbReference>
<evidence type="ECO:0000313" key="7">
    <source>
        <dbReference type="EMBL" id="TXR58273.1"/>
    </source>
</evidence>
<dbReference type="RefSeq" id="WP_147924882.1">
    <property type="nucleotide sequence ID" value="NZ_VKAC01000001.1"/>
</dbReference>
<protein>
    <submittedName>
        <fullName evidence="7">APC family permease</fullName>
    </submittedName>
</protein>
<dbReference type="PANTHER" id="PTHR42770:SF8">
    <property type="entry name" value="PUTRESCINE IMPORTER PUUP"/>
    <property type="match status" value="1"/>
</dbReference>
<dbReference type="GO" id="GO:0005886">
    <property type="term" value="C:plasma membrane"/>
    <property type="evidence" value="ECO:0007669"/>
    <property type="project" value="UniProtKB-SubCell"/>
</dbReference>
<evidence type="ECO:0000256" key="6">
    <source>
        <dbReference type="SAM" id="Phobius"/>
    </source>
</evidence>
<gene>
    <name evidence="7" type="ORF">FMM08_02110</name>
</gene>
<name>A0A5C8ZM62_9ACTN</name>
<dbReference type="Proteomes" id="UP000321234">
    <property type="component" value="Unassembled WGS sequence"/>
</dbReference>
<dbReference type="Gene3D" id="1.20.1740.10">
    <property type="entry name" value="Amino acid/polyamine transporter I"/>
    <property type="match status" value="1"/>
</dbReference>
<keyword evidence="4 6" id="KW-1133">Transmembrane helix</keyword>
<feature type="transmembrane region" description="Helical" evidence="6">
    <location>
        <begin position="150"/>
        <end position="169"/>
    </location>
</feature>
<feature type="transmembrane region" description="Helical" evidence="6">
    <location>
        <begin position="121"/>
        <end position="143"/>
    </location>
</feature>